<keyword evidence="1" id="KW-0472">Membrane</keyword>
<evidence type="ECO:0000256" key="1">
    <source>
        <dbReference type="SAM" id="Phobius"/>
    </source>
</evidence>
<sequence>MVLIYKIANILAGILLGITALDRLDGESDFFNNIAKKLMPFTTTIGGASLGLGIYFLLGFHHILYNALAIAAGLLLLTHVLSQIPTIGDSLVKVSKKLMPFKVIVGVALLIMTVLRFLGIHILG</sequence>
<keyword evidence="1" id="KW-0812">Transmembrane</keyword>
<evidence type="ECO:0000313" key="3">
    <source>
        <dbReference type="Proteomes" id="UP000619238"/>
    </source>
</evidence>
<keyword evidence="3" id="KW-1185">Reference proteome</keyword>
<dbReference type="Proteomes" id="UP000619238">
    <property type="component" value="Unassembled WGS sequence"/>
</dbReference>
<protein>
    <submittedName>
        <fullName evidence="2">Uncharacterized protein</fullName>
    </submittedName>
</protein>
<accession>A0ABR7QCD7</accession>
<feature type="transmembrane region" description="Helical" evidence="1">
    <location>
        <begin position="103"/>
        <end position="123"/>
    </location>
</feature>
<organism evidence="2 3">
    <name type="scientific">Kordia aestuariivivens</name>
    <dbReference type="NCBI Taxonomy" id="2759037"/>
    <lineage>
        <taxon>Bacteria</taxon>
        <taxon>Pseudomonadati</taxon>
        <taxon>Bacteroidota</taxon>
        <taxon>Flavobacteriia</taxon>
        <taxon>Flavobacteriales</taxon>
        <taxon>Flavobacteriaceae</taxon>
        <taxon>Kordia</taxon>
    </lineage>
</organism>
<evidence type="ECO:0000313" key="2">
    <source>
        <dbReference type="EMBL" id="MBC8756226.1"/>
    </source>
</evidence>
<reference evidence="2 3" key="1">
    <citation type="submission" date="2020-07" db="EMBL/GenBank/DDBJ databases">
        <title>Description of Kordia aestuariivivens sp. nov., isolated from a tidal flat.</title>
        <authorList>
            <person name="Park S."/>
            <person name="Yoon J.-H."/>
        </authorList>
    </citation>
    <scope>NUCLEOTIDE SEQUENCE [LARGE SCALE GENOMIC DNA]</scope>
    <source>
        <strain evidence="2 3">YSTF-M3</strain>
    </source>
</reference>
<keyword evidence="1" id="KW-1133">Transmembrane helix</keyword>
<feature type="transmembrane region" description="Helical" evidence="1">
    <location>
        <begin position="6"/>
        <end position="26"/>
    </location>
</feature>
<name>A0ABR7QCD7_9FLAO</name>
<feature type="transmembrane region" description="Helical" evidence="1">
    <location>
        <begin position="38"/>
        <end position="57"/>
    </location>
</feature>
<proteinExistence type="predicted"/>
<comment type="caution">
    <text evidence="2">The sequence shown here is derived from an EMBL/GenBank/DDBJ whole genome shotgun (WGS) entry which is preliminary data.</text>
</comment>
<gene>
    <name evidence="2" type="ORF">H2O64_16230</name>
</gene>
<feature type="transmembrane region" description="Helical" evidence="1">
    <location>
        <begin position="63"/>
        <end position="82"/>
    </location>
</feature>
<dbReference type="EMBL" id="JACGWS010000010">
    <property type="protein sequence ID" value="MBC8756226.1"/>
    <property type="molecule type" value="Genomic_DNA"/>
</dbReference>